<accession>A0A382RNS8</accession>
<feature type="non-terminal residue" evidence="1">
    <location>
        <position position="1"/>
    </location>
</feature>
<name>A0A382RNS8_9ZZZZ</name>
<gene>
    <name evidence="1" type="ORF">METZ01_LOCUS351934</name>
</gene>
<proteinExistence type="predicted"/>
<organism evidence="1">
    <name type="scientific">marine metagenome</name>
    <dbReference type="NCBI Taxonomy" id="408172"/>
    <lineage>
        <taxon>unclassified sequences</taxon>
        <taxon>metagenomes</taxon>
        <taxon>ecological metagenomes</taxon>
    </lineage>
</organism>
<reference evidence="1" key="1">
    <citation type="submission" date="2018-05" db="EMBL/GenBank/DDBJ databases">
        <authorList>
            <person name="Lanie J.A."/>
            <person name="Ng W.-L."/>
            <person name="Kazmierczak K.M."/>
            <person name="Andrzejewski T.M."/>
            <person name="Davidsen T.M."/>
            <person name="Wayne K.J."/>
            <person name="Tettelin H."/>
            <person name="Glass J.I."/>
            <person name="Rusch D."/>
            <person name="Podicherti R."/>
            <person name="Tsui H.-C.T."/>
            <person name="Winkler M.E."/>
        </authorList>
    </citation>
    <scope>NUCLEOTIDE SEQUENCE</scope>
</reference>
<evidence type="ECO:0000313" key="1">
    <source>
        <dbReference type="EMBL" id="SVC99080.1"/>
    </source>
</evidence>
<dbReference type="EMBL" id="UINC01122949">
    <property type="protein sequence ID" value="SVC99080.1"/>
    <property type="molecule type" value="Genomic_DNA"/>
</dbReference>
<sequence length="66" mass="7933">IGGNAIVYSNENDTYIYDYLGQVTRFKTSAKVLYLHETDYLHEFDVPEIENIDDEFEEEYDWEEDE</sequence>
<protein>
    <submittedName>
        <fullName evidence="1">Uncharacterized protein</fullName>
    </submittedName>
</protein>
<dbReference type="AlphaFoldDB" id="A0A382RNS8"/>